<organism evidence="9 10">
    <name type="scientific">Thermoclostridium stercorarium subsp. thermolacticum DSM 2910</name>
    <dbReference type="NCBI Taxonomy" id="1121336"/>
    <lineage>
        <taxon>Bacteria</taxon>
        <taxon>Bacillati</taxon>
        <taxon>Bacillota</taxon>
        <taxon>Clostridia</taxon>
        <taxon>Eubacteriales</taxon>
        <taxon>Oscillospiraceae</taxon>
        <taxon>Thermoclostridium</taxon>
    </lineage>
</organism>
<feature type="transmembrane region" description="Helical" evidence="8">
    <location>
        <begin position="105"/>
        <end position="123"/>
    </location>
</feature>
<dbReference type="SUPFAM" id="SSF81345">
    <property type="entry name" value="ABC transporter involved in vitamin B12 uptake, BtuC"/>
    <property type="match status" value="1"/>
</dbReference>
<dbReference type="OrthoDB" id="9792889at2"/>
<evidence type="ECO:0000256" key="3">
    <source>
        <dbReference type="ARBA" id="ARBA00022448"/>
    </source>
</evidence>
<protein>
    <submittedName>
        <fullName evidence="9">Iron ABC transporter</fullName>
    </submittedName>
</protein>
<dbReference type="PANTHER" id="PTHR30472">
    <property type="entry name" value="FERRIC ENTEROBACTIN TRANSPORT SYSTEM PERMEASE PROTEIN"/>
    <property type="match status" value="1"/>
</dbReference>
<keyword evidence="5 8" id="KW-0812">Transmembrane</keyword>
<evidence type="ECO:0000256" key="8">
    <source>
        <dbReference type="SAM" id="Phobius"/>
    </source>
</evidence>
<dbReference type="GO" id="GO:0033214">
    <property type="term" value="P:siderophore-iron import into cell"/>
    <property type="evidence" value="ECO:0007669"/>
    <property type="project" value="TreeGrafter"/>
</dbReference>
<keyword evidence="7 8" id="KW-0472">Membrane</keyword>
<dbReference type="InterPro" id="IPR000522">
    <property type="entry name" value="ABC_transptr_permease_BtuC"/>
</dbReference>
<dbReference type="PANTHER" id="PTHR30472:SF25">
    <property type="entry name" value="ABC TRANSPORTER PERMEASE PROTEIN MJ0876-RELATED"/>
    <property type="match status" value="1"/>
</dbReference>
<evidence type="ECO:0000313" key="10">
    <source>
        <dbReference type="Proteomes" id="UP000092971"/>
    </source>
</evidence>
<dbReference type="Proteomes" id="UP000092971">
    <property type="component" value="Chromosome"/>
</dbReference>
<dbReference type="GO" id="GO:0022857">
    <property type="term" value="F:transmembrane transporter activity"/>
    <property type="evidence" value="ECO:0007669"/>
    <property type="project" value="InterPro"/>
</dbReference>
<dbReference type="GO" id="GO:0005886">
    <property type="term" value="C:plasma membrane"/>
    <property type="evidence" value="ECO:0007669"/>
    <property type="project" value="UniProtKB-SubCell"/>
</dbReference>
<reference evidence="9 10" key="1">
    <citation type="submission" date="2016-02" db="EMBL/GenBank/DDBJ databases">
        <title>Comparison of Clostridium stercorarium subspecies using comparative genomics and transcriptomics.</title>
        <authorList>
            <person name="Schellenberg J."/>
            <person name="Thallinger G."/>
            <person name="Levin D.B."/>
            <person name="Zhang X."/>
            <person name="Alvare G."/>
            <person name="Fristensky B."/>
            <person name="Sparling R."/>
        </authorList>
    </citation>
    <scope>NUCLEOTIDE SEQUENCE [LARGE SCALE GENOMIC DNA]</scope>
    <source>
        <strain evidence="9 10">DSM 2910</strain>
    </source>
</reference>
<feature type="transmembrane region" description="Helical" evidence="8">
    <location>
        <begin position="165"/>
        <end position="186"/>
    </location>
</feature>
<evidence type="ECO:0000256" key="6">
    <source>
        <dbReference type="ARBA" id="ARBA00022989"/>
    </source>
</evidence>
<sequence>MFSGTKKIYGIFLIVLSALLVLVAAASLFLGTANIRYGDVFRILLHHIPGMENRISMDGIPDSAVTIIVKLRLTRVILAMLVGAGLAAVGSTMQCLFRNPMAEPGLLGISSGAGLGATIAIVIGANTTFFGMGSAAIAAFVGAMSTILVVYNISRTGSKISPTVLILAGTAVSFMNSAIIQLIMVFRRDRMDYIILWTMGSFTTSGWNKILILFPFLVIGITILLLYARQLNVISTGEETAQSLGIEVEKVKKILLAVCSMITAACVSTSGIIGFVGLIIPHVFRLVVGSDQRILLPYSIVGGAAFLVICDTLARIIAPPAEIPVGAITAVFGSPFFIALLIRSKRSVM</sequence>
<evidence type="ECO:0000256" key="5">
    <source>
        <dbReference type="ARBA" id="ARBA00022692"/>
    </source>
</evidence>
<dbReference type="CDD" id="cd06550">
    <property type="entry name" value="TM_ABC_iron-siderophores_like"/>
    <property type="match status" value="1"/>
</dbReference>
<feature type="transmembrane region" description="Helical" evidence="8">
    <location>
        <begin position="323"/>
        <end position="342"/>
    </location>
</feature>
<evidence type="ECO:0000256" key="2">
    <source>
        <dbReference type="ARBA" id="ARBA00007935"/>
    </source>
</evidence>
<feature type="transmembrane region" description="Helical" evidence="8">
    <location>
        <begin position="207"/>
        <end position="228"/>
    </location>
</feature>
<dbReference type="RefSeq" id="WP_015359868.1">
    <property type="nucleotide sequence ID" value="NZ_CP014672.1"/>
</dbReference>
<feature type="transmembrane region" description="Helical" evidence="8">
    <location>
        <begin position="12"/>
        <end position="33"/>
    </location>
</feature>
<dbReference type="AlphaFoldDB" id="A0A1B1YFC5"/>
<feature type="transmembrane region" description="Helical" evidence="8">
    <location>
        <begin position="76"/>
        <end position="93"/>
    </location>
</feature>
<evidence type="ECO:0000256" key="7">
    <source>
        <dbReference type="ARBA" id="ARBA00023136"/>
    </source>
</evidence>
<keyword evidence="4" id="KW-1003">Cell membrane</keyword>
<dbReference type="InterPro" id="IPR037294">
    <property type="entry name" value="ABC_BtuC-like"/>
</dbReference>
<dbReference type="EMBL" id="CP014672">
    <property type="protein sequence ID" value="ANW99466.1"/>
    <property type="molecule type" value="Genomic_DNA"/>
</dbReference>
<feature type="transmembrane region" description="Helical" evidence="8">
    <location>
        <begin position="135"/>
        <end position="153"/>
    </location>
</feature>
<keyword evidence="3" id="KW-0813">Transport</keyword>
<feature type="transmembrane region" description="Helical" evidence="8">
    <location>
        <begin position="295"/>
        <end position="317"/>
    </location>
</feature>
<name>A0A1B1YFC5_THEST</name>
<evidence type="ECO:0000313" key="9">
    <source>
        <dbReference type="EMBL" id="ANW99466.1"/>
    </source>
</evidence>
<evidence type="ECO:0000256" key="1">
    <source>
        <dbReference type="ARBA" id="ARBA00004651"/>
    </source>
</evidence>
<comment type="subcellular location">
    <subcellularLocation>
        <location evidence="1">Cell membrane</location>
        <topology evidence="1">Multi-pass membrane protein</topology>
    </subcellularLocation>
</comment>
<gene>
    <name evidence="9" type="ORF">CSTERTH_10725</name>
</gene>
<evidence type="ECO:0000256" key="4">
    <source>
        <dbReference type="ARBA" id="ARBA00022475"/>
    </source>
</evidence>
<feature type="transmembrane region" description="Helical" evidence="8">
    <location>
        <begin position="254"/>
        <end position="283"/>
    </location>
</feature>
<dbReference type="FunFam" id="1.10.3470.10:FF:000001">
    <property type="entry name" value="Vitamin B12 ABC transporter permease BtuC"/>
    <property type="match status" value="1"/>
</dbReference>
<dbReference type="Pfam" id="PF01032">
    <property type="entry name" value="FecCD"/>
    <property type="match status" value="1"/>
</dbReference>
<comment type="similarity">
    <text evidence="2">Belongs to the binding-protein-dependent transport system permease family. FecCD subfamily.</text>
</comment>
<keyword evidence="6 8" id="KW-1133">Transmembrane helix</keyword>
<dbReference type="Gene3D" id="1.10.3470.10">
    <property type="entry name" value="ABC transporter involved in vitamin B12 uptake, BtuC"/>
    <property type="match status" value="1"/>
</dbReference>
<accession>A0A1B1YFC5</accession>
<proteinExistence type="inferred from homology"/>